<accession>A0AC34FGR8</accession>
<organism evidence="1 2">
    <name type="scientific">Panagrolaimus sp. ES5</name>
    <dbReference type="NCBI Taxonomy" id="591445"/>
    <lineage>
        <taxon>Eukaryota</taxon>
        <taxon>Metazoa</taxon>
        <taxon>Ecdysozoa</taxon>
        <taxon>Nematoda</taxon>
        <taxon>Chromadorea</taxon>
        <taxon>Rhabditida</taxon>
        <taxon>Tylenchina</taxon>
        <taxon>Panagrolaimomorpha</taxon>
        <taxon>Panagrolaimoidea</taxon>
        <taxon>Panagrolaimidae</taxon>
        <taxon>Panagrolaimus</taxon>
    </lineage>
</organism>
<sequence>MPLNLKADDGIDIFLTEEEYPQDSVIDNDQLVSTSYSETNVNSIMQNCNIDSNESNLNVVPVSKIFDLDSTTFEDTTSSKNNEILKNIPLTIKEMEDDFDESSDKISLFDTLNSLKKDKGWEQKVQEFAEKSINDNTLTDNEEVFQDYVTHLTDFGVKSFPQAMTNEIKEKISNFVKNRLDPIAETYKEALIQAGEKIIQPMKEIKCQIDYNKPSPFKIVYVCHEKDTQDKMGQVKPNVFESSTSTIVGQGTYHEEDFNTILKHDVKMSFNGDPDYNSDEESGIMRRDEEVHLVSKLEREAERQIRIQNDFREALNPNIGLELNGMYSDHKHIMDTIVRIRSDDIEIYNDSIVANHDKTLPPPEVLTYKYKGRIYKLVTVFKWQYLDDNNVQPSEQRQKRVNKIQKFYLHLPPPAMLPMRKRLFNVMEIPISSSPPKISKSALNSAISGVKIGKNIPTRPEAGNKNGAQISDSEDLIHNSIIDKDDDGPGNNKSS</sequence>
<evidence type="ECO:0000313" key="2">
    <source>
        <dbReference type="WBParaSite" id="ES5_v2.g16501.t1"/>
    </source>
</evidence>
<evidence type="ECO:0000313" key="1">
    <source>
        <dbReference type="Proteomes" id="UP000887579"/>
    </source>
</evidence>
<reference evidence="2" key="1">
    <citation type="submission" date="2022-11" db="UniProtKB">
        <authorList>
            <consortium name="WormBaseParasite"/>
        </authorList>
    </citation>
    <scope>IDENTIFICATION</scope>
</reference>
<dbReference type="Proteomes" id="UP000887579">
    <property type="component" value="Unplaced"/>
</dbReference>
<protein>
    <submittedName>
        <fullName evidence="2">Uncharacterized protein</fullName>
    </submittedName>
</protein>
<proteinExistence type="predicted"/>
<name>A0AC34FGR8_9BILA</name>
<dbReference type="WBParaSite" id="ES5_v2.g16501.t1">
    <property type="protein sequence ID" value="ES5_v2.g16501.t1"/>
    <property type="gene ID" value="ES5_v2.g16501"/>
</dbReference>